<comment type="similarity">
    <text evidence="3">In the N-terminal section; belongs to the glycosyltransferase 51 family.</text>
</comment>
<feature type="domain" description="Penicillin-binding protein transpeptidase" evidence="13">
    <location>
        <begin position="310"/>
        <end position="473"/>
    </location>
</feature>
<reference evidence="17" key="1">
    <citation type="submission" date="2016-10" db="EMBL/GenBank/DDBJ databases">
        <authorList>
            <person name="Varghese N."/>
            <person name="Submissions S."/>
        </authorList>
    </citation>
    <scope>NUCLEOTIDE SEQUENCE [LARGE SCALE GENOMIC DNA]</scope>
    <source>
        <strain evidence="17">DSM 217</strain>
    </source>
</reference>
<evidence type="ECO:0000256" key="10">
    <source>
        <dbReference type="ARBA" id="ARBA00044770"/>
    </source>
</evidence>
<evidence type="ECO:0000313" key="17">
    <source>
        <dbReference type="Proteomes" id="UP000198816"/>
    </source>
</evidence>
<dbReference type="SUPFAM" id="SSF53955">
    <property type="entry name" value="Lysozyme-like"/>
    <property type="match status" value="1"/>
</dbReference>
<evidence type="ECO:0000259" key="14">
    <source>
        <dbReference type="Pfam" id="PF00912"/>
    </source>
</evidence>
<dbReference type="InterPro" id="IPR012338">
    <property type="entry name" value="Beta-lactam/transpept-like"/>
</dbReference>
<evidence type="ECO:0000256" key="4">
    <source>
        <dbReference type="ARBA" id="ARBA00022645"/>
    </source>
</evidence>
<dbReference type="AlphaFoldDB" id="A0A1H2TWR3"/>
<proteinExistence type="inferred from homology"/>
<dbReference type="GO" id="GO:0008955">
    <property type="term" value="F:peptidoglycan glycosyltransferase activity"/>
    <property type="evidence" value="ECO:0007669"/>
    <property type="project" value="UniProtKB-EC"/>
</dbReference>
<evidence type="ECO:0000259" key="13">
    <source>
        <dbReference type="Pfam" id="PF00905"/>
    </source>
</evidence>
<dbReference type="InterPro" id="IPR050396">
    <property type="entry name" value="Glycosyltr_51/Transpeptidase"/>
</dbReference>
<comment type="pathway">
    <text evidence="1">Cell wall biogenesis; peptidoglycan biosynthesis.</text>
</comment>
<keyword evidence="5" id="KW-0645">Protease</keyword>
<dbReference type="GO" id="GO:0030288">
    <property type="term" value="C:outer membrane-bounded periplasmic space"/>
    <property type="evidence" value="ECO:0007669"/>
    <property type="project" value="TreeGrafter"/>
</dbReference>
<dbReference type="InterPro" id="IPR001460">
    <property type="entry name" value="PCN-bd_Tpept"/>
</dbReference>
<dbReference type="Pfam" id="PF00912">
    <property type="entry name" value="Transgly"/>
    <property type="match status" value="1"/>
</dbReference>
<gene>
    <name evidence="16" type="ORF">SAMN05421783_104208</name>
</gene>
<comment type="similarity">
    <text evidence="2">In the C-terminal section; belongs to the transpeptidase family.</text>
</comment>
<name>A0A1H2TWR3_THIRO</name>
<evidence type="ECO:0000256" key="12">
    <source>
        <dbReference type="SAM" id="MobiDB-lite"/>
    </source>
</evidence>
<keyword evidence="9" id="KW-0511">Multifunctional enzyme</keyword>
<evidence type="ECO:0000256" key="6">
    <source>
        <dbReference type="ARBA" id="ARBA00022676"/>
    </source>
</evidence>
<dbReference type="RefSeq" id="WP_093029396.1">
    <property type="nucleotide sequence ID" value="NZ_FNNZ01000004.1"/>
</dbReference>
<dbReference type="InterPro" id="IPR036950">
    <property type="entry name" value="PBP_transglycosylase"/>
</dbReference>
<evidence type="ECO:0000313" key="16">
    <source>
        <dbReference type="EMBL" id="SDW48322.1"/>
    </source>
</evidence>
<feature type="region of interest" description="Disordered" evidence="12">
    <location>
        <begin position="612"/>
        <end position="631"/>
    </location>
</feature>
<dbReference type="InterPro" id="IPR001264">
    <property type="entry name" value="Glyco_trans_51"/>
</dbReference>
<evidence type="ECO:0000259" key="15">
    <source>
        <dbReference type="Pfam" id="PF06832"/>
    </source>
</evidence>
<sequence length="710" mass="74752">MSLVLSVNGALIKSLAAVGAVLFLLAGGRAGLDAFIETTPPLDMGIPTSTLMLDRDGRLLRAFTVADGRWRLPVDLDAVDPAYIAMLLAYEDRRFASHPGVDALALMRAGWQLLSQGGIRSGGSTLTMQLARLLEMRSTRDAGGKLSQIRTALWLERRLDKDAILQTYLTLAPYGGNLEGVRSASLAWLGKEPRRLSPAEAALLVALPQSPETRRPDRYPEAARRARDRVLEHVRLAGVIDADEAAAARAEPVPTTRLNASMLAAHLTDRLRRARPERAVHRLTLDAGLQERLEQLANARAAALGPRVSMGILVADHGRGEILASVGSAGLFETARQGHVDMTRAVRSPGSALKPLIYGLAFEDGRAHPESLIEDRPSAFGGYVPANFDLGFQGTVTVRRALQLSLNIPAVKLLDAVGPARLVARMRRAGARPELPDLSPPGLAVGLGGVGVSLTDLVGIYASIARGGRPVSLRDTLDDDGADFESLGVVGIGADAGAPVLEARAAWYVASILAGAPAPTNSAPGVLAFKTGTSYGYRDAWAIGFDGRHVAGVWVGRPDGTPVPGLAGIDAAAPVLVEVFSRLGPTTPLPPAPPGILTTTSAELPPPLRRVQDPRAASGGQSLGGAQAPQIAYPPEGARVELGLGRGRAADLVLRVRDGVPPFTWFVDGAPVLREPYARTARWTPDGPGYVAISVVDARGGAARVSVFLE</sequence>
<feature type="domain" description="Glycosyl transferase family 51" evidence="14">
    <location>
        <begin position="60"/>
        <end position="233"/>
    </location>
</feature>
<evidence type="ECO:0000256" key="3">
    <source>
        <dbReference type="ARBA" id="ARBA00007739"/>
    </source>
</evidence>
<dbReference type="Pfam" id="PF00905">
    <property type="entry name" value="Transpeptidase"/>
    <property type="match status" value="1"/>
</dbReference>
<dbReference type="STRING" id="1058.SAMN05421783_104208"/>
<organism evidence="16 17">
    <name type="scientific">Thiocapsa roseopersicina</name>
    <dbReference type="NCBI Taxonomy" id="1058"/>
    <lineage>
        <taxon>Bacteria</taxon>
        <taxon>Pseudomonadati</taxon>
        <taxon>Pseudomonadota</taxon>
        <taxon>Gammaproteobacteria</taxon>
        <taxon>Chromatiales</taxon>
        <taxon>Chromatiaceae</taxon>
        <taxon>Thiocapsa</taxon>
    </lineage>
</organism>
<keyword evidence="6" id="KW-0328">Glycosyltransferase</keyword>
<dbReference type="Proteomes" id="UP000198816">
    <property type="component" value="Unassembled WGS sequence"/>
</dbReference>
<comment type="catalytic activity">
    <reaction evidence="11">
        <text>[GlcNAc-(1-&gt;4)-Mur2Ac(oyl-L-Ala-gamma-D-Glu-L-Lys-D-Ala-D-Ala)](n)-di-trans,octa-cis-undecaprenyl diphosphate + beta-D-GlcNAc-(1-&gt;4)-Mur2Ac(oyl-L-Ala-gamma-D-Glu-L-Lys-D-Ala-D-Ala)-di-trans,octa-cis-undecaprenyl diphosphate = [GlcNAc-(1-&gt;4)-Mur2Ac(oyl-L-Ala-gamma-D-Glu-L-Lys-D-Ala-D-Ala)](n+1)-di-trans,octa-cis-undecaprenyl diphosphate + di-trans,octa-cis-undecaprenyl diphosphate + H(+)</text>
        <dbReference type="Rhea" id="RHEA:23708"/>
        <dbReference type="Rhea" id="RHEA-COMP:9602"/>
        <dbReference type="Rhea" id="RHEA-COMP:9603"/>
        <dbReference type="ChEBI" id="CHEBI:15378"/>
        <dbReference type="ChEBI" id="CHEBI:58405"/>
        <dbReference type="ChEBI" id="CHEBI:60033"/>
        <dbReference type="ChEBI" id="CHEBI:78435"/>
        <dbReference type="EC" id="2.4.99.28"/>
    </reaction>
</comment>
<dbReference type="Gene3D" id="3.40.710.10">
    <property type="entry name" value="DD-peptidase/beta-lactamase superfamily"/>
    <property type="match status" value="1"/>
</dbReference>
<keyword evidence="4" id="KW-0121">Carboxypeptidase</keyword>
<evidence type="ECO:0000256" key="1">
    <source>
        <dbReference type="ARBA" id="ARBA00004752"/>
    </source>
</evidence>
<dbReference type="UniPathway" id="UPA00219"/>
<dbReference type="InterPro" id="IPR023346">
    <property type="entry name" value="Lysozyme-like_dom_sf"/>
</dbReference>
<dbReference type="PANTHER" id="PTHR32282:SF15">
    <property type="entry name" value="PENICILLIN-BINDING PROTEIN 1C"/>
    <property type="match status" value="1"/>
</dbReference>
<dbReference type="PANTHER" id="PTHR32282">
    <property type="entry name" value="BINDING PROTEIN TRANSPEPTIDASE, PUTATIVE-RELATED"/>
    <property type="match status" value="1"/>
</dbReference>
<dbReference type="GO" id="GO:0004180">
    <property type="term" value="F:carboxypeptidase activity"/>
    <property type="evidence" value="ECO:0007669"/>
    <property type="project" value="UniProtKB-KW"/>
</dbReference>
<dbReference type="OrthoDB" id="9766909at2"/>
<dbReference type="GO" id="GO:0008658">
    <property type="term" value="F:penicillin binding"/>
    <property type="evidence" value="ECO:0007669"/>
    <property type="project" value="InterPro"/>
</dbReference>
<dbReference type="Pfam" id="PF06832">
    <property type="entry name" value="BiPBP_C"/>
    <property type="match status" value="1"/>
</dbReference>
<feature type="compositionally biased region" description="Low complexity" evidence="12">
    <location>
        <begin position="616"/>
        <end position="628"/>
    </location>
</feature>
<keyword evidence="7" id="KW-0808">Transferase</keyword>
<feature type="domain" description="Penicillin-binding C-terminal" evidence="15">
    <location>
        <begin position="625"/>
        <end position="706"/>
    </location>
</feature>
<evidence type="ECO:0000256" key="8">
    <source>
        <dbReference type="ARBA" id="ARBA00022801"/>
    </source>
</evidence>
<dbReference type="EC" id="2.4.99.28" evidence="10"/>
<evidence type="ECO:0000256" key="11">
    <source>
        <dbReference type="ARBA" id="ARBA00049902"/>
    </source>
</evidence>
<evidence type="ECO:0000256" key="5">
    <source>
        <dbReference type="ARBA" id="ARBA00022670"/>
    </source>
</evidence>
<dbReference type="GO" id="GO:0006508">
    <property type="term" value="P:proteolysis"/>
    <property type="evidence" value="ECO:0007669"/>
    <property type="project" value="UniProtKB-KW"/>
</dbReference>
<dbReference type="EMBL" id="FNNZ01000004">
    <property type="protein sequence ID" value="SDW48322.1"/>
    <property type="molecule type" value="Genomic_DNA"/>
</dbReference>
<protein>
    <recommendedName>
        <fullName evidence="10">peptidoglycan glycosyltransferase</fullName>
        <ecNumber evidence="10">2.4.99.28</ecNumber>
    </recommendedName>
</protein>
<dbReference type="NCBIfam" id="TIGR02073">
    <property type="entry name" value="PBP_1c"/>
    <property type="match status" value="1"/>
</dbReference>
<keyword evidence="8" id="KW-0378">Hydrolase</keyword>
<evidence type="ECO:0000256" key="2">
    <source>
        <dbReference type="ARBA" id="ARBA00007090"/>
    </source>
</evidence>
<keyword evidence="17" id="KW-1185">Reference proteome</keyword>
<dbReference type="SUPFAM" id="SSF56601">
    <property type="entry name" value="beta-lactamase/transpeptidase-like"/>
    <property type="match status" value="1"/>
</dbReference>
<evidence type="ECO:0000256" key="9">
    <source>
        <dbReference type="ARBA" id="ARBA00023268"/>
    </source>
</evidence>
<dbReference type="Gene3D" id="1.10.3810.10">
    <property type="entry name" value="Biosynthetic peptidoglycan transglycosylase-like"/>
    <property type="match status" value="1"/>
</dbReference>
<evidence type="ECO:0000256" key="7">
    <source>
        <dbReference type="ARBA" id="ARBA00022679"/>
    </source>
</evidence>
<accession>A0A1H2TWR3</accession>
<dbReference type="InterPro" id="IPR009647">
    <property type="entry name" value="PBP_C"/>
</dbReference>
<dbReference type="GO" id="GO:0009252">
    <property type="term" value="P:peptidoglycan biosynthetic process"/>
    <property type="evidence" value="ECO:0007669"/>
    <property type="project" value="UniProtKB-UniPathway"/>
</dbReference>
<dbReference type="InterPro" id="IPR011815">
    <property type="entry name" value="PBP_1c"/>
</dbReference>